<evidence type="ECO:0000313" key="9">
    <source>
        <dbReference type="Proteomes" id="UP001630127"/>
    </source>
</evidence>
<comment type="subcellular location">
    <subcellularLocation>
        <location evidence="1 6">Nucleus</location>
    </subcellularLocation>
</comment>
<dbReference type="Proteomes" id="UP001630127">
    <property type="component" value="Unassembled WGS sequence"/>
</dbReference>
<evidence type="ECO:0000259" key="7">
    <source>
        <dbReference type="PROSITE" id="PS51754"/>
    </source>
</evidence>
<reference evidence="8 9" key="1">
    <citation type="submission" date="2024-11" db="EMBL/GenBank/DDBJ databases">
        <title>A near-complete genome assembly of Cinchona calisaya.</title>
        <authorList>
            <person name="Lian D.C."/>
            <person name="Zhao X.W."/>
            <person name="Wei L."/>
        </authorList>
    </citation>
    <scope>NUCLEOTIDE SEQUENCE [LARGE SCALE GENOMIC DNA]</scope>
    <source>
        <tissue evidence="8">Nenye</tissue>
    </source>
</reference>
<keyword evidence="4 6" id="KW-0804">Transcription</keyword>
<evidence type="ECO:0000256" key="5">
    <source>
        <dbReference type="ARBA" id="ARBA00023242"/>
    </source>
</evidence>
<proteinExistence type="predicted"/>
<dbReference type="AlphaFoldDB" id="A0ABD2Z581"/>
<name>A0ABD2Z581_9GENT</name>
<gene>
    <name evidence="8" type="ORF">ACH5RR_027343</name>
</gene>
<keyword evidence="3 6" id="KW-0805">Transcription regulation</keyword>
<evidence type="ECO:0000313" key="8">
    <source>
        <dbReference type="EMBL" id="KAL3514626.1"/>
    </source>
</evidence>
<comment type="function">
    <text evidence="6">Transcriptional repressor that regulates multiple aspects of plant growth and development.</text>
</comment>
<evidence type="ECO:0000256" key="6">
    <source>
        <dbReference type="RuleBase" id="RU367028"/>
    </source>
</evidence>
<dbReference type="NCBIfam" id="TIGR01568">
    <property type="entry name" value="A_thal_3678"/>
    <property type="match status" value="1"/>
</dbReference>
<evidence type="ECO:0000256" key="4">
    <source>
        <dbReference type="ARBA" id="ARBA00023163"/>
    </source>
</evidence>
<dbReference type="PANTHER" id="PTHR33057:SF219">
    <property type="entry name" value="TRANSCRIPTION REPRESSOR"/>
    <property type="match status" value="1"/>
</dbReference>
<protein>
    <recommendedName>
        <fullName evidence="6">Transcription repressor</fullName>
    </recommendedName>
    <alternativeName>
        <fullName evidence="6">Ovate family protein</fullName>
    </alternativeName>
</protein>
<keyword evidence="5 6" id="KW-0539">Nucleus</keyword>
<dbReference type="PROSITE" id="PS51754">
    <property type="entry name" value="OVATE"/>
    <property type="match status" value="1"/>
</dbReference>
<dbReference type="GO" id="GO:0005634">
    <property type="term" value="C:nucleus"/>
    <property type="evidence" value="ECO:0007669"/>
    <property type="project" value="UniProtKB-SubCell"/>
</dbReference>
<dbReference type="InterPro" id="IPR038933">
    <property type="entry name" value="Ovate"/>
</dbReference>
<dbReference type="EMBL" id="JBJUIK010000011">
    <property type="protein sequence ID" value="KAL3514626.1"/>
    <property type="molecule type" value="Genomic_DNA"/>
</dbReference>
<evidence type="ECO:0000256" key="2">
    <source>
        <dbReference type="ARBA" id="ARBA00022491"/>
    </source>
</evidence>
<comment type="caution">
    <text evidence="8">The sequence shown here is derived from an EMBL/GenBank/DDBJ whole genome shotgun (WGS) entry which is preliminary data.</text>
</comment>
<dbReference type="Pfam" id="PF04844">
    <property type="entry name" value="Ovate"/>
    <property type="match status" value="1"/>
</dbReference>
<organism evidence="8 9">
    <name type="scientific">Cinchona calisaya</name>
    <dbReference type="NCBI Taxonomy" id="153742"/>
    <lineage>
        <taxon>Eukaryota</taxon>
        <taxon>Viridiplantae</taxon>
        <taxon>Streptophyta</taxon>
        <taxon>Embryophyta</taxon>
        <taxon>Tracheophyta</taxon>
        <taxon>Spermatophyta</taxon>
        <taxon>Magnoliopsida</taxon>
        <taxon>eudicotyledons</taxon>
        <taxon>Gunneridae</taxon>
        <taxon>Pentapetalae</taxon>
        <taxon>asterids</taxon>
        <taxon>lamiids</taxon>
        <taxon>Gentianales</taxon>
        <taxon>Rubiaceae</taxon>
        <taxon>Cinchonoideae</taxon>
        <taxon>Cinchoneae</taxon>
        <taxon>Cinchona</taxon>
    </lineage>
</organism>
<sequence>MTKRFNLHISSFQFCRSNNSSTLAKSPSPATRAFTPVNPKAFDITHPKSPAPPPSTPIGSEAIEPQPFTAYISSSSCNVESPGYRHNSTLQKLYNSPEYSEEFDQSVWPFATLNAETNNKEENHWLKDQSAASFTMSISSADSGCFNSEDCDYPNDESEGLLSSCSSLESSCDFGHPMESPSTRKGTYANVTKRTKKDGRVRRLESDSCAKKTVLQRLLPCVEDGKVKESYAIMKKSADPFNEFKMSMLEMILEKQISEPEDLEKLLMCFLSLNSKEHHAVIVAAFTEVWEDLFSCNSKPPNSSG</sequence>
<accession>A0ABD2Z581</accession>
<dbReference type="InterPro" id="IPR006458">
    <property type="entry name" value="Ovate_C"/>
</dbReference>
<keyword evidence="9" id="KW-1185">Reference proteome</keyword>
<feature type="domain" description="OVATE" evidence="7">
    <location>
        <begin position="233"/>
        <end position="292"/>
    </location>
</feature>
<evidence type="ECO:0000256" key="1">
    <source>
        <dbReference type="ARBA" id="ARBA00004123"/>
    </source>
</evidence>
<dbReference type="PANTHER" id="PTHR33057">
    <property type="entry name" value="TRANSCRIPTION REPRESSOR OFP7-RELATED"/>
    <property type="match status" value="1"/>
</dbReference>
<evidence type="ECO:0000256" key="3">
    <source>
        <dbReference type="ARBA" id="ARBA00023015"/>
    </source>
</evidence>
<keyword evidence="2 6" id="KW-0678">Repressor</keyword>
<dbReference type="GO" id="GO:0045892">
    <property type="term" value="P:negative regulation of DNA-templated transcription"/>
    <property type="evidence" value="ECO:0007669"/>
    <property type="project" value="UniProtKB-UniRule"/>
</dbReference>